<keyword evidence="3" id="KW-1185">Reference proteome</keyword>
<evidence type="ECO:0000313" key="3">
    <source>
        <dbReference type="Proteomes" id="UP000183760"/>
    </source>
</evidence>
<sequence length="60" mass="6472">MDARLLAVLGCPRCKGALVVLGTGVTERLHCAACRASWPVKDGVPQLLPELMTREDVPTR</sequence>
<dbReference type="STRING" id="1334629.MFUL124B02_28380"/>
<dbReference type="AlphaFoldDB" id="A0A511T1E9"/>
<protein>
    <recommendedName>
        <fullName evidence="5">Trm112 family protein</fullName>
    </recommendedName>
</protein>
<proteinExistence type="predicted"/>
<evidence type="ECO:0000313" key="2">
    <source>
        <dbReference type="EMBL" id="SEU23829.1"/>
    </source>
</evidence>
<reference evidence="1 4" key="2">
    <citation type="submission" date="2019-07" db="EMBL/GenBank/DDBJ databases">
        <title>Whole genome shotgun sequence of Myxococcus fulvus NBRC 100333.</title>
        <authorList>
            <person name="Hosoyama A."/>
            <person name="Uohara A."/>
            <person name="Ohji S."/>
            <person name="Ichikawa N."/>
        </authorList>
    </citation>
    <scope>NUCLEOTIDE SEQUENCE [LARGE SCALE GENOMIC DNA]</scope>
    <source>
        <strain evidence="1 4">NBRC 100333</strain>
    </source>
</reference>
<evidence type="ECO:0000313" key="4">
    <source>
        <dbReference type="Proteomes" id="UP000321514"/>
    </source>
</evidence>
<dbReference type="OrthoDB" id="9812205at2"/>
<dbReference type="Proteomes" id="UP000183760">
    <property type="component" value="Unassembled WGS sequence"/>
</dbReference>
<name>A0A511T1E9_MYXFU</name>
<dbReference type="RefSeq" id="WP_074956590.1">
    <property type="nucleotide sequence ID" value="NZ_BJXR01000027.1"/>
</dbReference>
<comment type="caution">
    <text evidence="1">The sequence shown here is derived from an EMBL/GenBank/DDBJ whole genome shotgun (WGS) entry which is preliminary data.</text>
</comment>
<dbReference type="EMBL" id="BJXR01000027">
    <property type="protein sequence ID" value="GEN07979.1"/>
    <property type="molecule type" value="Genomic_DNA"/>
</dbReference>
<dbReference type="Gene3D" id="2.20.25.10">
    <property type="match status" value="1"/>
</dbReference>
<organism evidence="1 4">
    <name type="scientific">Myxococcus fulvus</name>
    <dbReference type="NCBI Taxonomy" id="33"/>
    <lineage>
        <taxon>Bacteria</taxon>
        <taxon>Pseudomonadati</taxon>
        <taxon>Myxococcota</taxon>
        <taxon>Myxococcia</taxon>
        <taxon>Myxococcales</taxon>
        <taxon>Cystobacterineae</taxon>
        <taxon>Myxococcaceae</taxon>
        <taxon>Myxococcus</taxon>
    </lineage>
</organism>
<dbReference type="InterPro" id="IPR005651">
    <property type="entry name" value="Trm112-like"/>
</dbReference>
<dbReference type="Proteomes" id="UP000321514">
    <property type="component" value="Unassembled WGS sequence"/>
</dbReference>
<reference evidence="2 3" key="1">
    <citation type="submission" date="2016-10" db="EMBL/GenBank/DDBJ databases">
        <authorList>
            <person name="Varghese N."/>
            <person name="Submissions S."/>
        </authorList>
    </citation>
    <scope>NUCLEOTIDE SEQUENCE [LARGE SCALE GENOMIC DNA]</scope>
    <source>
        <strain evidence="2 3">DSM 16525</strain>
    </source>
</reference>
<dbReference type="SUPFAM" id="SSF158997">
    <property type="entry name" value="Trm112p-like"/>
    <property type="match status" value="1"/>
</dbReference>
<accession>A0A511T1E9</accession>
<evidence type="ECO:0008006" key="5">
    <source>
        <dbReference type="Google" id="ProtNLM"/>
    </source>
</evidence>
<gene>
    <name evidence="1" type="ORF">MFU01_30160</name>
    <name evidence="2" type="ORF">SAMN05443572_106600</name>
</gene>
<dbReference type="Pfam" id="PF03966">
    <property type="entry name" value="Trm112p"/>
    <property type="match status" value="1"/>
</dbReference>
<evidence type="ECO:0000313" key="1">
    <source>
        <dbReference type="EMBL" id="GEN07979.1"/>
    </source>
</evidence>
<dbReference type="EMBL" id="FOIB01000006">
    <property type="protein sequence ID" value="SEU23829.1"/>
    <property type="molecule type" value="Genomic_DNA"/>
</dbReference>